<evidence type="ECO:0000313" key="4">
    <source>
        <dbReference type="Proteomes" id="UP001156102"/>
    </source>
</evidence>
<reference evidence="3" key="1">
    <citation type="submission" date="2022-07" db="EMBL/GenBank/DDBJ databases">
        <authorList>
            <person name="Li W.-J."/>
            <person name="Deng Q.-Q."/>
        </authorList>
    </citation>
    <scope>NUCLEOTIDE SEQUENCE</scope>
    <source>
        <strain evidence="3">SYSU M60031</strain>
    </source>
</reference>
<organism evidence="3 4">
    <name type="scientific">Ectobacillus ponti</name>
    <dbReference type="NCBI Taxonomy" id="2961894"/>
    <lineage>
        <taxon>Bacteria</taxon>
        <taxon>Bacillati</taxon>
        <taxon>Bacillota</taxon>
        <taxon>Bacilli</taxon>
        <taxon>Bacillales</taxon>
        <taxon>Bacillaceae</taxon>
        <taxon>Ectobacillus</taxon>
    </lineage>
</organism>
<protein>
    <submittedName>
        <fullName evidence="3">DNA repair exonuclease</fullName>
    </submittedName>
</protein>
<keyword evidence="3" id="KW-0540">Nuclease</keyword>
<dbReference type="PANTHER" id="PTHR30337">
    <property type="entry name" value="COMPONENT OF ATP-DEPENDENT DSDNA EXONUCLEASE"/>
    <property type="match status" value="1"/>
</dbReference>
<evidence type="ECO:0000259" key="2">
    <source>
        <dbReference type="Pfam" id="PF00149"/>
    </source>
</evidence>
<dbReference type="Gene3D" id="3.60.21.10">
    <property type="match status" value="1"/>
</dbReference>
<dbReference type="InterPro" id="IPR014576">
    <property type="entry name" value="Pesterase_YhaO"/>
</dbReference>
<comment type="caution">
    <text evidence="3">The sequence shown here is derived from an EMBL/GenBank/DDBJ whole genome shotgun (WGS) entry which is preliminary data.</text>
</comment>
<dbReference type="CDD" id="cd00840">
    <property type="entry name" value="MPP_Mre11_N"/>
    <property type="match status" value="1"/>
</dbReference>
<keyword evidence="4" id="KW-1185">Reference proteome</keyword>
<dbReference type="InterPro" id="IPR029052">
    <property type="entry name" value="Metallo-depent_PP-like"/>
</dbReference>
<dbReference type="PIRSF" id="PIRSF033091">
    <property type="entry name" value="Pesterase_YhaO"/>
    <property type="match status" value="1"/>
</dbReference>
<dbReference type="Pfam" id="PF00149">
    <property type="entry name" value="Metallophos"/>
    <property type="match status" value="1"/>
</dbReference>
<accession>A0AA42BPA1</accession>
<dbReference type="AlphaFoldDB" id="A0AA42BPA1"/>
<feature type="domain" description="Calcineurin-like phosphoesterase" evidence="2">
    <location>
        <begin position="5"/>
        <end position="202"/>
    </location>
</feature>
<dbReference type="InterPro" id="IPR004843">
    <property type="entry name" value="Calcineurin-like_PHP"/>
</dbReference>
<name>A0AA42BPA1_9BACI</name>
<dbReference type="GO" id="GO:0004527">
    <property type="term" value="F:exonuclease activity"/>
    <property type="evidence" value="ECO:0007669"/>
    <property type="project" value="UniProtKB-KW"/>
</dbReference>
<dbReference type="SUPFAM" id="SSF56300">
    <property type="entry name" value="Metallo-dependent phosphatases"/>
    <property type="match status" value="1"/>
</dbReference>
<sequence>MTSLTFLHAADLHLDSPFKGLAGSVPPCLRERMKESTFQSFRRIVDLAVKQQVDFVLLAGDIYDQEAQTLAAQLFMREQLQRLSKAGIAVYMSYGNHDHMGGKRAAWSVPEHVHVFTEPVVEKKPFFRDGELLAYIYGFSYPQRAVTVDMTPQYEAAGDCFHIGMLHGSMEGETEHSLYAPFRLQSLLGKPFDYWALGHIHKRQLLHAQPPVVYPGNIQGRHRKETGEKGCYVVKLHRGHADCVFHATADVIWEEAVLSIEGMETVDGLLELCRQTMEQKRRGREGVLLRLILGGAGPMAELMADERQREDLLAALQAEEEREDFVYVTQLDNRTAPSVSPEELRQHPFFSLLLEEAGQRSAVQAAVQPLWSGAVARQLLVPFTEEEEEEIAGSAERLLLQLLAGGGGTGEA</sequence>
<dbReference type="PANTHER" id="PTHR30337:SF7">
    <property type="entry name" value="PHOSPHOESTERASE"/>
    <property type="match status" value="1"/>
</dbReference>
<dbReference type="EMBL" id="JANCLT010000003">
    <property type="protein sequence ID" value="MCP8968201.1"/>
    <property type="molecule type" value="Genomic_DNA"/>
</dbReference>
<dbReference type="InterPro" id="IPR050535">
    <property type="entry name" value="DNA_Repair-Maintenance_Comp"/>
</dbReference>
<dbReference type="RefSeq" id="WP_254758119.1">
    <property type="nucleotide sequence ID" value="NZ_JANCLT010000003.1"/>
</dbReference>
<proteinExistence type="predicted"/>
<evidence type="ECO:0000256" key="1">
    <source>
        <dbReference type="ARBA" id="ARBA00022801"/>
    </source>
</evidence>
<dbReference type="Proteomes" id="UP001156102">
    <property type="component" value="Unassembled WGS sequence"/>
</dbReference>
<dbReference type="InterPro" id="IPR041796">
    <property type="entry name" value="Mre11_N"/>
</dbReference>
<keyword evidence="1" id="KW-0378">Hydrolase</keyword>
<gene>
    <name evidence="3" type="ORF">NK662_06565</name>
</gene>
<evidence type="ECO:0000313" key="3">
    <source>
        <dbReference type="EMBL" id="MCP8968201.1"/>
    </source>
</evidence>
<keyword evidence="3" id="KW-0269">Exonuclease</keyword>